<feature type="transmembrane region" description="Helical" evidence="5">
    <location>
        <begin position="225"/>
        <end position="246"/>
    </location>
</feature>
<accession>A0ABU1U4B4</accession>
<evidence type="ECO:0000256" key="4">
    <source>
        <dbReference type="ARBA" id="ARBA00023136"/>
    </source>
</evidence>
<organism evidence="6 7">
    <name type="scientific">Fictibacillus barbaricus</name>
    <dbReference type="NCBI Taxonomy" id="182136"/>
    <lineage>
        <taxon>Bacteria</taxon>
        <taxon>Bacillati</taxon>
        <taxon>Bacillota</taxon>
        <taxon>Bacilli</taxon>
        <taxon>Bacillales</taxon>
        <taxon>Fictibacillaceae</taxon>
        <taxon>Fictibacillus</taxon>
    </lineage>
</organism>
<reference evidence="6 7" key="1">
    <citation type="submission" date="2023-07" db="EMBL/GenBank/DDBJ databases">
        <title>Sorghum-associated microbial communities from plants grown in Nebraska, USA.</title>
        <authorList>
            <person name="Schachtman D."/>
        </authorList>
    </citation>
    <scope>NUCLEOTIDE SEQUENCE [LARGE SCALE GENOMIC DNA]</scope>
    <source>
        <strain evidence="6 7">BE211</strain>
    </source>
</reference>
<feature type="transmembrane region" description="Helical" evidence="5">
    <location>
        <begin position="12"/>
        <end position="31"/>
    </location>
</feature>
<dbReference type="PANTHER" id="PTHR43839">
    <property type="entry name" value="OPPC IN A BINDING PROTEIN-DEPENDENT TRANSPORT SYSTEM"/>
    <property type="match status" value="1"/>
</dbReference>
<feature type="transmembrane region" description="Helical" evidence="5">
    <location>
        <begin position="120"/>
        <end position="142"/>
    </location>
</feature>
<dbReference type="RefSeq" id="WP_310261076.1">
    <property type="nucleotide sequence ID" value="NZ_JAVDWA010000007.1"/>
</dbReference>
<evidence type="ECO:0000313" key="7">
    <source>
        <dbReference type="Proteomes" id="UP001258181"/>
    </source>
</evidence>
<comment type="caution">
    <text evidence="6">The sequence shown here is derived from an EMBL/GenBank/DDBJ whole genome shotgun (WGS) entry which is preliminary data.</text>
</comment>
<dbReference type="SUPFAM" id="SSF161098">
    <property type="entry name" value="MetI-like"/>
    <property type="match status" value="1"/>
</dbReference>
<dbReference type="EMBL" id="JAVDWA010000007">
    <property type="protein sequence ID" value="MDR7074320.1"/>
    <property type="molecule type" value="Genomic_DNA"/>
</dbReference>
<protein>
    <submittedName>
        <fullName evidence="6">Peptide/nickel transport system permease protein</fullName>
    </submittedName>
</protein>
<dbReference type="InterPro" id="IPR035906">
    <property type="entry name" value="MetI-like_sf"/>
</dbReference>
<feature type="transmembrane region" description="Helical" evidence="5">
    <location>
        <begin position="154"/>
        <end position="174"/>
    </location>
</feature>
<proteinExistence type="predicted"/>
<comment type="subcellular location">
    <subcellularLocation>
        <location evidence="1">Membrane</location>
        <topology evidence="1">Multi-pass membrane protein</topology>
    </subcellularLocation>
</comment>
<dbReference type="Proteomes" id="UP001258181">
    <property type="component" value="Unassembled WGS sequence"/>
</dbReference>
<keyword evidence="4 5" id="KW-0472">Membrane</keyword>
<evidence type="ECO:0000256" key="1">
    <source>
        <dbReference type="ARBA" id="ARBA00004141"/>
    </source>
</evidence>
<dbReference type="Gene3D" id="1.10.3720.10">
    <property type="entry name" value="MetI-like"/>
    <property type="match status" value="1"/>
</dbReference>
<sequence length="311" mass="34752">MILKAFKQPQFLIGLLFITGLLFFSYNWPALLDVNKEKSLELMPYKYNDKGIMIGVPPFKPSDEPPFGTDSTGKNLFYQIIDGAKYTILIALGIAFFRVLLSVIIALLNPKPKFTYLDDLVQATLYIPGTILAYMLMTSLIARQSIQPMSSIKLIILQCLILILIGVLPLISTFSKEISTLLKKDYIVSTIALGSKKTYVYYKHVLPELTTRLVLVFAQQMIQSLILLAHLGVLAIFIGGSMTLMVGDPLSPTPFTIPLEGEWAGIIGMSYSKMRLTPWVILYPLAFFAVTIFAINLMIRGIQNSVDIKKL</sequence>
<keyword evidence="2 5" id="KW-0812">Transmembrane</keyword>
<dbReference type="PANTHER" id="PTHR43839:SF3">
    <property type="entry name" value="OLIGOPEPTIDE ABC TRANSPORTER, PERMEASE PROTEIN"/>
    <property type="match status" value="1"/>
</dbReference>
<evidence type="ECO:0000256" key="2">
    <source>
        <dbReference type="ARBA" id="ARBA00022692"/>
    </source>
</evidence>
<keyword evidence="3 5" id="KW-1133">Transmembrane helix</keyword>
<feature type="transmembrane region" description="Helical" evidence="5">
    <location>
        <begin position="279"/>
        <end position="299"/>
    </location>
</feature>
<evidence type="ECO:0000313" key="6">
    <source>
        <dbReference type="EMBL" id="MDR7074320.1"/>
    </source>
</evidence>
<gene>
    <name evidence="6" type="ORF">J2X07_003316</name>
</gene>
<evidence type="ECO:0000256" key="3">
    <source>
        <dbReference type="ARBA" id="ARBA00022989"/>
    </source>
</evidence>
<feature type="transmembrane region" description="Helical" evidence="5">
    <location>
        <begin position="86"/>
        <end position="108"/>
    </location>
</feature>
<keyword evidence="7" id="KW-1185">Reference proteome</keyword>
<name>A0ABU1U4B4_9BACL</name>
<evidence type="ECO:0000256" key="5">
    <source>
        <dbReference type="SAM" id="Phobius"/>
    </source>
</evidence>